<dbReference type="PANTHER" id="PTHR34990:SF2">
    <property type="entry name" value="BLL8164 PROTEIN"/>
    <property type="match status" value="1"/>
</dbReference>
<dbReference type="EMBL" id="JAHDYR010000001">
    <property type="protein sequence ID" value="KAG9397622.1"/>
    <property type="molecule type" value="Genomic_DNA"/>
</dbReference>
<organism evidence="7 8">
    <name type="scientific">Carpediemonas membranifera</name>
    <dbReference type="NCBI Taxonomy" id="201153"/>
    <lineage>
        <taxon>Eukaryota</taxon>
        <taxon>Metamonada</taxon>
        <taxon>Carpediemonas-like organisms</taxon>
        <taxon>Carpediemonas</taxon>
    </lineage>
</organism>
<name>A0A8J6BCZ8_9EUKA</name>
<keyword evidence="2" id="KW-0997">Cell inner membrane</keyword>
<sequence length="622" mass="69206">MNNDTLPPWLQPIDPLSTETPIVAPWPVWKTSMIRSGVTIEELPTLPPSRALQPRNNTTTGAAMELVSSLKRAMTKMLATPATVHPERAMTVLSSAALADPLNRPSHDEEGREIVYPEPYIALFDPVDHTARNVIRIISDLHLGSNWHTQTSHEALMAMLSELTSPSTCVHTLVLNGDVIEAWLFKNDQRPPTATEYFQQPIVQTVVQMLDKIARNQIRVFILRGNHDDELSAAELAEGFGPRIVVVDSPSLIINGIRITHGHEQDLFCRRDHANDLPAISYFMSRGAATAGSMQSAPDRLLQTAVQMAGPASLQVAIYFMNFRAVLEPILRKAMTVSWMDSWSNISDQSVCLRDGETLSVQDIVAEYVGVVQHARSRWGLRRAAAMLASSLAGTYGHFMHQSPYLVEIVSHTHIPMLRNFTRDRMTVNDKECPRTLDTDVVYANTGSFTHNQASFVDILMHETSLPDMSWKDGLPPYLFGQQDVRHPSAFKNLALEPPSGIVAHARGGFIGGSADDKWAVEQRGKLTLPYEVRLFQMDRDGQFELAKAKRVPFSFDWTSRQGHRATVTPRHGSAVPTFAWGDDGKMHAVPATGRMNPIAWHGPALLLEERGEESPYQVDEV</sequence>
<dbReference type="Gene3D" id="3.60.21.10">
    <property type="match status" value="1"/>
</dbReference>
<keyword evidence="4" id="KW-0472">Membrane</keyword>
<proteinExistence type="predicted"/>
<dbReference type="Proteomes" id="UP000717585">
    <property type="component" value="Unassembled WGS sequence"/>
</dbReference>
<dbReference type="AlphaFoldDB" id="A0A8J6BCZ8"/>
<evidence type="ECO:0000256" key="4">
    <source>
        <dbReference type="ARBA" id="ARBA00023136"/>
    </source>
</evidence>
<dbReference type="InterPro" id="IPR004843">
    <property type="entry name" value="Calcineurin-like_PHP"/>
</dbReference>
<dbReference type="GO" id="GO:0046872">
    <property type="term" value="F:metal ion binding"/>
    <property type="evidence" value="ECO:0007669"/>
    <property type="project" value="UniProtKB-KW"/>
</dbReference>
<reference evidence="7" key="1">
    <citation type="submission" date="2021-05" db="EMBL/GenBank/DDBJ databases">
        <title>A free-living protist that lacks canonical eukaryotic 1 DNA replication and segregation systems.</title>
        <authorList>
            <person name="Salas-Leiva D.E."/>
            <person name="Tromer E.C."/>
            <person name="Curtis B.A."/>
            <person name="Jerlstrom-Hultqvist J."/>
            <person name="Kolisko M."/>
            <person name="Yi Z."/>
            <person name="Salas-Leiva J.S."/>
            <person name="Gallot-Lavallee L."/>
            <person name="Kops G.J.P.L."/>
            <person name="Archibald J.M."/>
            <person name="Simpson A.G.B."/>
            <person name="Roger A.J."/>
        </authorList>
    </citation>
    <scope>NUCLEOTIDE SEQUENCE</scope>
    <source>
        <strain evidence="7">BICM</strain>
    </source>
</reference>
<keyword evidence="1" id="KW-1003">Cell membrane</keyword>
<dbReference type="GO" id="GO:0008758">
    <property type="term" value="F:UDP-2,3-diacylglucosamine hydrolase activity"/>
    <property type="evidence" value="ECO:0007669"/>
    <property type="project" value="TreeGrafter"/>
</dbReference>
<evidence type="ECO:0000313" key="8">
    <source>
        <dbReference type="Proteomes" id="UP000717585"/>
    </source>
</evidence>
<dbReference type="PANTHER" id="PTHR34990">
    <property type="entry name" value="UDP-2,3-DIACYLGLUCOSAMINE HYDROLASE-RELATED"/>
    <property type="match status" value="1"/>
</dbReference>
<dbReference type="Pfam" id="PF00149">
    <property type="entry name" value="Metallophos"/>
    <property type="match status" value="1"/>
</dbReference>
<dbReference type="GO" id="GO:0016020">
    <property type="term" value="C:membrane"/>
    <property type="evidence" value="ECO:0007669"/>
    <property type="project" value="GOC"/>
</dbReference>
<dbReference type="GO" id="GO:0009245">
    <property type="term" value="P:lipid A biosynthetic process"/>
    <property type="evidence" value="ECO:0007669"/>
    <property type="project" value="TreeGrafter"/>
</dbReference>
<dbReference type="SUPFAM" id="SSF56300">
    <property type="entry name" value="Metallo-dependent phosphatases"/>
    <property type="match status" value="1"/>
</dbReference>
<dbReference type="InterPro" id="IPR029052">
    <property type="entry name" value="Metallo-depent_PP-like"/>
</dbReference>
<evidence type="ECO:0000313" key="7">
    <source>
        <dbReference type="EMBL" id="KAG9397622.1"/>
    </source>
</evidence>
<protein>
    <submittedName>
        <fullName evidence="7">Phosphoesterase</fullName>
    </submittedName>
</protein>
<keyword evidence="3" id="KW-0479">Metal-binding</keyword>
<keyword evidence="5" id="KW-0464">Manganese</keyword>
<comment type="caution">
    <text evidence="7">The sequence shown here is derived from an EMBL/GenBank/DDBJ whole genome shotgun (WGS) entry which is preliminary data.</text>
</comment>
<evidence type="ECO:0000256" key="5">
    <source>
        <dbReference type="ARBA" id="ARBA00023211"/>
    </source>
</evidence>
<dbReference type="OrthoDB" id="9974421at2759"/>
<dbReference type="InterPro" id="IPR043461">
    <property type="entry name" value="LpxH-like"/>
</dbReference>
<gene>
    <name evidence="7" type="ORF">J8273_0752</name>
</gene>
<evidence type="ECO:0000256" key="1">
    <source>
        <dbReference type="ARBA" id="ARBA00022475"/>
    </source>
</evidence>
<evidence type="ECO:0000259" key="6">
    <source>
        <dbReference type="Pfam" id="PF00149"/>
    </source>
</evidence>
<evidence type="ECO:0000256" key="2">
    <source>
        <dbReference type="ARBA" id="ARBA00022519"/>
    </source>
</evidence>
<evidence type="ECO:0000256" key="3">
    <source>
        <dbReference type="ARBA" id="ARBA00022723"/>
    </source>
</evidence>
<keyword evidence="8" id="KW-1185">Reference proteome</keyword>
<accession>A0A8J6BCZ8</accession>
<feature type="domain" description="Calcineurin-like phosphoesterase" evidence="6">
    <location>
        <begin position="135"/>
        <end position="263"/>
    </location>
</feature>